<name>A0AAF0PPT6_SOLVR</name>
<evidence type="ECO:0000313" key="2">
    <source>
        <dbReference type="EMBL" id="WMV08667.1"/>
    </source>
</evidence>
<sequence length="105" mass="12688">MEEAQSSRYSIHPCSTKMYRDLREVYWWSSMQRCIAKFVAKCPNCLQVKVEHQKPGGMAQNIDLLEWKWEMINMDFNTGLLLSRKQHDLIWMIVDRMTKSIHFYR</sequence>
<evidence type="ECO:0000259" key="1">
    <source>
        <dbReference type="Pfam" id="PF17921"/>
    </source>
</evidence>
<dbReference type="EMBL" id="CP133612">
    <property type="protein sequence ID" value="WMV08667.1"/>
    <property type="molecule type" value="Genomic_DNA"/>
</dbReference>
<dbReference type="AlphaFoldDB" id="A0AAF0PPT6"/>
<dbReference type="PANTHER" id="PTHR45835">
    <property type="entry name" value="YALI0A06105P"/>
    <property type="match status" value="1"/>
</dbReference>
<dbReference type="InterPro" id="IPR041588">
    <property type="entry name" value="Integrase_H2C2"/>
</dbReference>
<organism evidence="2 3">
    <name type="scientific">Solanum verrucosum</name>
    <dbReference type="NCBI Taxonomy" id="315347"/>
    <lineage>
        <taxon>Eukaryota</taxon>
        <taxon>Viridiplantae</taxon>
        <taxon>Streptophyta</taxon>
        <taxon>Embryophyta</taxon>
        <taxon>Tracheophyta</taxon>
        <taxon>Spermatophyta</taxon>
        <taxon>Magnoliopsida</taxon>
        <taxon>eudicotyledons</taxon>
        <taxon>Gunneridae</taxon>
        <taxon>Pentapetalae</taxon>
        <taxon>asterids</taxon>
        <taxon>lamiids</taxon>
        <taxon>Solanales</taxon>
        <taxon>Solanaceae</taxon>
        <taxon>Solanoideae</taxon>
        <taxon>Solaneae</taxon>
        <taxon>Solanum</taxon>
    </lineage>
</organism>
<dbReference type="PANTHER" id="PTHR45835:SF91">
    <property type="entry name" value="RETROTRANSPOSON, TY3-GYPSY SUBCLASS-LIKE PROTEIN"/>
    <property type="match status" value="1"/>
</dbReference>
<dbReference type="Gene3D" id="1.10.340.70">
    <property type="match status" value="1"/>
</dbReference>
<feature type="domain" description="Integrase zinc-binding" evidence="1">
    <location>
        <begin position="3"/>
        <end position="50"/>
    </location>
</feature>
<keyword evidence="3" id="KW-1185">Reference proteome</keyword>
<dbReference type="Proteomes" id="UP001234989">
    <property type="component" value="Chromosome 1"/>
</dbReference>
<dbReference type="Pfam" id="PF17921">
    <property type="entry name" value="Integrase_H2C2"/>
    <property type="match status" value="1"/>
</dbReference>
<protein>
    <recommendedName>
        <fullName evidence="1">Integrase zinc-binding domain-containing protein</fullName>
    </recommendedName>
</protein>
<accession>A0AAF0PPT6</accession>
<reference evidence="2" key="1">
    <citation type="submission" date="2023-08" db="EMBL/GenBank/DDBJ databases">
        <title>A de novo genome assembly of Solanum verrucosum Schlechtendal, a Mexican diploid species geographically isolated from the other diploid A-genome species in potato relatives.</title>
        <authorList>
            <person name="Hosaka K."/>
        </authorList>
    </citation>
    <scope>NUCLEOTIDE SEQUENCE</scope>
    <source>
        <tissue evidence="2">Young leaves</tissue>
    </source>
</reference>
<gene>
    <name evidence="2" type="ORF">MTR67_002052</name>
</gene>
<evidence type="ECO:0000313" key="3">
    <source>
        <dbReference type="Proteomes" id="UP001234989"/>
    </source>
</evidence>
<proteinExistence type="predicted"/>